<feature type="region of interest" description="Disordered" evidence="1">
    <location>
        <begin position="240"/>
        <end position="278"/>
    </location>
</feature>
<keyword evidence="2" id="KW-0812">Transmembrane</keyword>
<dbReference type="GO" id="GO:0044695">
    <property type="term" value="C:Dsc E3 ubiquitin ligase complex"/>
    <property type="evidence" value="ECO:0007669"/>
    <property type="project" value="InterPro"/>
</dbReference>
<evidence type="ECO:0000256" key="1">
    <source>
        <dbReference type="SAM" id="MobiDB-lite"/>
    </source>
</evidence>
<evidence type="ECO:0000256" key="2">
    <source>
        <dbReference type="SAM" id="Phobius"/>
    </source>
</evidence>
<name>A0AAD5W5P2_9AGAR</name>
<dbReference type="InterPro" id="IPR038967">
    <property type="entry name" value="Dsc4-like"/>
</dbReference>
<feature type="region of interest" description="Disordered" evidence="1">
    <location>
        <begin position="145"/>
        <end position="186"/>
    </location>
</feature>
<dbReference type="InterPro" id="IPR013715">
    <property type="entry name" value="DUF1746"/>
</dbReference>
<gene>
    <name evidence="4" type="ORF">NP233_g1336</name>
</gene>
<proteinExistence type="predicted"/>
<evidence type="ECO:0000259" key="3">
    <source>
        <dbReference type="Pfam" id="PF08508"/>
    </source>
</evidence>
<dbReference type="PANTHER" id="PTHR39405:SF1">
    <property type="entry name" value="DSC E3 UBIQUITIN LIGASE COMPLEX SUBUNIT 4"/>
    <property type="match status" value="1"/>
</dbReference>
<comment type="caution">
    <text evidence="4">The sequence shown here is derived from an EMBL/GenBank/DDBJ whole genome shotgun (WGS) entry which is preliminary data.</text>
</comment>
<keyword evidence="2" id="KW-1133">Transmembrane helix</keyword>
<evidence type="ECO:0000313" key="4">
    <source>
        <dbReference type="EMBL" id="KAJ3575089.1"/>
    </source>
</evidence>
<reference evidence="4" key="1">
    <citation type="submission" date="2022-07" db="EMBL/GenBank/DDBJ databases">
        <title>Genome Sequence of Leucocoprinus birnbaumii.</title>
        <authorList>
            <person name="Buettner E."/>
        </authorList>
    </citation>
    <scope>NUCLEOTIDE SEQUENCE</scope>
    <source>
        <strain evidence="4">VT141</strain>
    </source>
</reference>
<sequence length="278" mass="30397">MPARYYAQRQHLVNSLDNLARQLFTLSFLLSPSVFIYLSRLLVQFQCVPPGEFESSYPLRFLYGLIFFCNAVVLWIHTVQGASEGRALIIDFIGLSYVPSRMQLLSLDLFIAFLQLLIATISYETQLYYKNADADTVDVLLPETSTPSTPLTSEYLPLATEYPPSSPSDTDTPETSITKDSRKNPTPCIIDLRLSQIVDRLRNPAPPPTQREESLLPLPNTTALPIPAGLRMIMRANARARRERSLGSTGGTTRNTGGGSSGNNGGGGSSGRIPGGLG</sequence>
<feature type="domain" description="DUF1746" evidence="3">
    <location>
        <begin position="15"/>
        <end position="117"/>
    </location>
</feature>
<dbReference type="GO" id="GO:0005783">
    <property type="term" value="C:endoplasmic reticulum"/>
    <property type="evidence" value="ECO:0007669"/>
    <property type="project" value="TreeGrafter"/>
</dbReference>
<feature type="transmembrane region" description="Helical" evidence="2">
    <location>
        <begin position="59"/>
        <end position="78"/>
    </location>
</feature>
<dbReference type="EMBL" id="JANIEX010000047">
    <property type="protein sequence ID" value="KAJ3575089.1"/>
    <property type="molecule type" value="Genomic_DNA"/>
</dbReference>
<dbReference type="PANTHER" id="PTHR39405">
    <property type="entry name" value="DSC E3 UBIQUITIN LIGASE COMPLEX SUBUNIT 4"/>
    <property type="match status" value="1"/>
</dbReference>
<accession>A0AAD5W5P2</accession>
<feature type="compositionally biased region" description="Low complexity" evidence="1">
    <location>
        <begin position="145"/>
        <end position="176"/>
    </location>
</feature>
<keyword evidence="2" id="KW-0472">Membrane</keyword>
<dbReference type="AlphaFoldDB" id="A0AAD5W5P2"/>
<dbReference type="GO" id="GO:0032933">
    <property type="term" value="P:SREBP signaling pathway"/>
    <property type="evidence" value="ECO:0007669"/>
    <property type="project" value="InterPro"/>
</dbReference>
<feature type="transmembrane region" description="Helical" evidence="2">
    <location>
        <begin position="20"/>
        <end position="38"/>
    </location>
</feature>
<dbReference type="Proteomes" id="UP001213000">
    <property type="component" value="Unassembled WGS sequence"/>
</dbReference>
<dbReference type="Pfam" id="PF08508">
    <property type="entry name" value="DUF1746"/>
    <property type="match status" value="1"/>
</dbReference>
<feature type="compositionally biased region" description="Gly residues" evidence="1">
    <location>
        <begin position="256"/>
        <end position="278"/>
    </location>
</feature>
<feature type="region of interest" description="Disordered" evidence="1">
    <location>
        <begin position="201"/>
        <end position="220"/>
    </location>
</feature>
<protein>
    <recommendedName>
        <fullName evidence="3">DUF1746 domain-containing protein</fullName>
    </recommendedName>
</protein>
<keyword evidence="5" id="KW-1185">Reference proteome</keyword>
<evidence type="ECO:0000313" key="5">
    <source>
        <dbReference type="Proteomes" id="UP001213000"/>
    </source>
</evidence>
<organism evidence="4 5">
    <name type="scientific">Leucocoprinus birnbaumii</name>
    <dbReference type="NCBI Taxonomy" id="56174"/>
    <lineage>
        <taxon>Eukaryota</taxon>
        <taxon>Fungi</taxon>
        <taxon>Dikarya</taxon>
        <taxon>Basidiomycota</taxon>
        <taxon>Agaricomycotina</taxon>
        <taxon>Agaricomycetes</taxon>
        <taxon>Agaricomycetidae</taxon>
        <taxon>Agaricales</taxon>
        <taxon>Agaricineae</taxon>
        <taxon>Agaricaceae</taxon>
        <taxon>Leucocoprinus</taxon>
    </lineage>
</organism>